<protein>
    <submittedName>
        <fullName evidence="1">Uncharacterized protein</fullName>
    </submittedName>
</protein>
<organism evidence="1 2">
    <name type="scientific">Tenacibaculum vairaonense</name>
    <dbReference type="NCBI Taxonomy" id="3137860"/>
    <lineage>
        <taxon>Bacteria</taxon>
        <taxon>Pseudomonadati</taxon>
        <taxon>Bacteroidota</taxon>
        <taxon>Flavobacteriia</taxon>
        <taxon>Flavobacteriales</taxon>
        <taxon>Flavobacteriaceae</taxon>
        <taxon>Tenacibaculum</taxon>
    </lineage>
</organism>
<evidence type="ECO:0000313" key="1">
    <source>
        <dbReference type="EMBL" id="CAL2107045.1"/>
    </source>
</evidence>
<sequence>MKALEMAGLLCIVKTEFGQKPKVSLKNSANSFVSKSWSADNGVTNGIVSCF</sequence>
<dbReference type="EMBL" id="CAXJRC010000022">
    <property type="protein sequence ID" value="CAL2107045.1"/>
    <property type="molecule type" value="Genomic_DNA"/>
</dbReference>
<evidence type="ECO:0000313" key="2">
    <source>
        <dbReference type="Proteomes" id="UP001497602"/>
    </source>
</evidence>
<accession>A0ABM9PMX0</accession>
<reference evidence="1 2" key="1">
    <citation type="submission" date="2024-05" db="EMBL/GenBank/DDBJ databases">
        <authorList>
            <person name="Duchaud E."/>
        </authorList>
    </citation>
    <scope>NUCLEOTIDE SEQUENCE [LARGE SCALE GENOMIC DNA]</scope>
    <source>
        <strain evidence="1">Ena-SAMPLE-TAB-13-05-2024-13:56:06:370-140305</strain>
    </source>
</reference>
<keyword evidence="2" id="KW-1185">Reference proteome</keyword>
<comment type="caution">
    <text evidence="1">The sequence shown here is derived from an EMBL/GenBank/DDBJ whole genome shotgun (WGS) entry which is preliminary data.</text>
</comment>
<dbReference type="Proteomes" id="UP001497602">
    <property type="component" value="Unassembled WGS sequence"/>
</dbReference>
<gene>
    <name evidence="1" type="ORF">T190115A13A_20325</name>
</gene>
<proteinExistence type="predicted"/>
<name>A0ABM9PMX0_9FLAO</name>